<proteinExistence type="predicted"/>
<gene>
    <name evidence="1" type="ORF">NCTC11388_01308</name>
</gene>
<name>A0A380BM87_SPHSI</name>
<dbReference type="Pfam" id="PF16407">
    <property type="entry name" value="PKD_2"/>
    <property type="match status" value="1"/>
</dbReference>
<dbReference type="EMBL" id="UGYW01000002">
    <property type="protein sequence ID" value="SUJ03656.1"/>
    <property type="molecule type" value="Genomic_DNA"/>
</dbReference>
<accession>A0A380BM87</accession>
<dbReference type="InterPro" id="IPR032183">
    <property type="entry name" value="PKD-like"/>
</dbReference>
<dbReference type="PROSITE" id="PS51257">
    <property type="entry name" value="PROKAR_LIPOPROTEIN"/>
    <property type="match status" value="1"/>
</dbReference>
<dbReference type="AlphaFoldDB" id="A0A380BM87"/>
<protein>
    <recommendedName>
        <fullName evidence="3">PKD-like family protein</fullName>
    </recommendedName>
</protein>
<evidence type="ECO:0000313" key="1">
    <source>
        <dbReference type="EMBL" id="SUJ03656.1"/>
    </source>
</evidence>
<dbReference type="RefSeq" id="WP_115169527.1">
    <property type="nucleotide sequence ID" value="NZ_UGYW01000002.1"/>
</dbReference>
<evidence type="ECO:0008006" key="3">
    <source>
        <dbReference type="Google" id="ProtNLM"/>
    </source>
</evidence>
<dbReference type="Proteomes" id="UP000254893">
    <property type="component" value="Unassembled WGS sequence"/>
</dbReference>
<sequence>MKTTIFLLHIIGALLLFSCAKDKSNYDYTDGELITIEGIRDSYSLISQKDTLKLTPTARSNKEGEFEYRWGIYETNVQGRIEPLDTISRAKDLNYYIREDAKDWVLVFMVRNKKTGYTQYKNSTLTVNTQFTRGWYVLKDDGTQSDLDLFLTPTSAKAEEKVEDAFSLANGKKIDGKATSLSFFSAYKSTVTGTLGNTRAIMVSTEQDIQAINLNTLKTIRNKESIFLGGAQDVGPASAVFIASTANHVLNKGQLYNINAFSPNSGQFGNRIMIDANNSIYDLSKFFCTSTNADPILFDNISSSFVTQANGSGSILTNFSTPANAPVPVKNNNKTALYMGYKNSVYLPSPSSYYQVKGYGIFQDKTNPSLKTISYLEQDKLVLKITNDTIASSRQIFNATQYSLLTEDENLLYFANRNQQIYSYNLSNKFEQLQYALPAGEEVTFIRHLKYTSTADVAFNFNFVIIGSKTGSNYKIRMFRKNSGNLESTPFQTLEGKGSPKNILYISPRVAENTYPNS</sequence>
<reference evidence="1 2" key="1">
    <citation type="submission" date="2018-06" db="EMBL/GenBank/DDBJ databases">
        <authorList>
            <consortium name="Pathogen Informatics"/>
            <person name="Doyle S."/>
        </authorList>
    </citation>
    <scope>NUCLEOTIDE SEQUENCE [LARGE SCALE GENOMIC DNA]</scope>
    <source>
        <strain evidence="1 2">NCTC11388</strain>
    </source>
</reference>
<evidence type="ECO:0000313" key="2">
    <source>
        <dbReference type="Proteomes" id="UP000254893"/>
    </source>
</evidence>
<organism evidence="1 2">
    <name type="scientific">Sphingobacterium spiritivorum</name>
    <name type="common">Flavobacterium spiritivorum</name>
    <dbReference type="NCBI Taxonomy" id="258"/>
    <lineage>
        <taxon>Bacteria</taxon>
        <taxon>Pseudomonadati</taxon>
        <taxon>Bacteroidota</taxon>
        <taxon>Sphingobacteriia</taxon>
        <taxon>Sphingobacteriales</taxon>
        <taxon>Sphingobacteriaceae</taxon>
        <taxon>Sphingobacterium</taxon>
    </lineage>
</organism>